<name>A0ABZ3C712_9ACTN</name>
<dbReference type="InterPro" id="IPR027417">
    <property type="entry name" value="P-loop_NTPase"/>
</dbReference>
<keyword evidence="2" id="KW-1185">Reference proteome</keyword>
<reference evidence="1 2" key="1">
    <citation type="journal article" date="2023" name="Environ Microbiome">
        <title>A coral-associated actinobacterium mitigates coral bleaching under heat stress.</title>
        <authorList>
            <person name="Li J."/>
            <person name="Zou Y."/>
            <person name="Li Q."/>
            <person name="Zhang J."/>
            <person name="Bourne D.G."/>
            <person name="Lyu Y."/>
            <person name="Liu C."/>
            <person name="Zhang S."/>
        </authorList>
    </citation>
    <scope>NUCLEOTIDE SEQUENCE [LARGE SCALE GENOMIC DNA]</scope>
    <source>
        <strain evidence="1 2">SCSIO 13291</strain>
    </source>
</reference>
<proteinExistence type="predicted"/>
<dbReference type="Proteomes" id="UP001434337">
    <property type="component" value="Chromosome"/>
</dbReference>
<dbReference type="RefSeq" id="WP_324511937.1">
    <property type="nucleotide sequence ID" value="NZ_CP115965.1"/>
</dbReference>
<sequence length="50" mass="5920">MVPIAHRLHTAHDAYRIEVVVNGRIAELGSHEELMEFDGEYARLWRTWRS</sequence>
<gene>
    <name evidence="1" type="ORF">PCC79_16935</name>
</gene>
<accession>A0ABZ3C712</accession>
<evidence type="ECO:0000313" key="2">
    <source>
        <dbReference type="Proteomes" id="UP001434337"/>
    </source>
</evidence>
<dbReference type="SUPFAM" id="SSF52540">
    <property type="entry name" value="P-loop containing nucleoside triphosphate hydrolases"/>
    <property type="match status" value="1"/>
</dbReference>
<evidence type="ECO:0008006" key="3">
    <source>
        <dbReference type="Google" id="ProtNLM"/>
    </source>
</evidence>
<dbReference type="EMBL" id="CP115965">
    <property type="protein sequence ID" value="WZW98544.1"/>
    <property type="molecule type" value="Genomic_DNA"/>
</dbReference>
<protein>
    <recommendedName>
        <fullName evidence="3">ABC transporter ATP-binding protein</fullName>
    </recommendedName>
</protein>
<dbReference type="Gene3D" id="3.40.50.300">
    <property type="entry name" value="P-loop containing nucleotide triphosphate hydrolases"/>
    <property type="match status" value="1"/>
</dbReference>
<evidence type="ECO:0000313" key="1">
    <source>
        <dbReference type="EMBL" id="WZW98544.1"/>
    </source>
</evidence>
<organism evidence="1 2">
    <name type="scientific">Propioniciclava soli</name>
    <dbReference type="NCBI Taxonomy" id="2775081"/>
    <lineage>
        <taxon>Bacteria</taxon>
        <taxon>Bacillati</taxon>
        <taxon>Actinomycetota</taxon>
        <taxon>Actinomycetes</taxon>
        <taxon>Propionibacteriales</taxon>
        <taxon>Propionibacteriaceae</taxon>
        <taxon>Propioniciclava</taxon>
    </lineage>
</organism>